<evidence type="ECO:0000256" key="2">
    <source>
        <dbReference type="ARBA" id="ARBA00022516"/>
    </source>
</evidence>
<protein>
    <submittedName>
        <fullName evidence="8">3-oxoacyl-(Acyl-carrier-protein) synthase, KASIII</fullName>
        <ecNumber evidence="8">2.3.1.41</ecNumber>
    </submittedName>
</protein>
<comment type="caution">
    <text evidence="8">The sequence shown here is derived from an EMBL/GenBank/DDBJ whole genome shotgun (WGS) entry which is preliminary data.</text>
</comment>
<evidence type="ECO:0000256" key="6">
    <source>
        <dbReference type="ARBA" id="ARBA00023160"/>
    </source>
</evidence>
<reference evidence="8 9" key="2">
    <citation type="submission" date="2015-01" db="EMBL/GenBank/DDBJ databases">
        <authorList>
            <consortium name="NBRP consortium"/>
            <person name="Sawabe T."/>
            <person name="Meirelles P."/>
            <person name="Feng G."/>
            <person name="Sayaka M."/>
            <person name="Hattori M."/>
            <person name="Ohkuma M."/>
        </authorList>
    </citation>
    <scope>NUCLEOTIDE SEQUENCE [LARGE SCALE GENOMIC DNA]</scope>
    <source>
        <strain evidence="9">JCM 19231</strain>
    </source>
</reference>
<evidence type="ECO:0000313" key="8">
    <source>
        <dbReference type="EMBL" id="GAM56994.1"/>
    </source>
</evidence>
<dbReference type="Pfam" id="PF08541">
    <property type="entry name" value="ACP_syn_III_C"/>
    <property type="match status" value="1"/>
</dbReference>
<evidence type="ECO:0000259" key="7">
    <source>
        <dbReference type="Pfam" id="PF08541"/>
    </source>
</evidence>
<dbReference type="SUPFAM" id="SSF53901">
    <property type="entry name" value="Thiolase-like"/>
    <property type="match status" value="1"/>
</dbReference>
<proteinExistence type="inferred from homology"/>
<keyword evidence="8" id="KW-0012">Acyltransferase</keyword>
<keyword evidence="6" id="KW-0275">Fatty acid biosynthesis</keyword>
<evidence type="ECO:0000256" key="4">
    <source>
        <dbReference type="ARBA" id="ARBA00022832"/>
    </source>
</evidence>
<evidence type="ECO:0000256" key="1">
    <source>
        <dbReference type="ARBA" id="ARBA00008642"/>
    </source>
</evidence>
<comment type="similarity">
    <text evidence="1">Belongs to the thiolase-like superfamily. FabH family.</text>
</comment>
<dbReference type="GO" id="GO:0004315">
    <property type="term" value="F:3-oxoacyl-[acyl-carrier-protein] synthase activity"/>
    <property type="evidence" value="ECO:0007669"/>
    <property type="project" value="UniProtKB-EC"/>
</dbReference>
<keyword evidence="9" id="KW-1185">Reference proteome</keyword>
<keyword evidence="4" id="KW-0276">Fatty acid metabolism</keyword>
<feature type="domain" description="Beta-ketoacyl-[acyl-carrier-protein] synthase III C-terminal" evidence="7">
    <location>
        <begin position="2"/>
        <end position="57"/>
    </location>
</feature>
<evidence type="ECO:0000256" key="5">
    <source>
        <dbReference type="ARBA" id="ARBA00023098"/>
    </source>
</evidence>
<dbReference type="Gene3D" id="3.40.47.10">
    <property type="match status" value="1"/>
</dbReference>
<evidence type="ECO:0000256" key="3">
    <source>
        <dbReference type="ARBA" id="ARBA00022679"/>
    </source>
</evidence>
<dbReference type="AlphaFoldDB" id="A0A0B8P223"/>
<dbReference type="GO" id="GO:0006633">
    <property type="term" value="P:fatty acid biosynthetic process"/>
    <property type="evidence" value="ECO:0007669"/>
    <property type="project" value="UniProtKB-KW"/>
</dbReference>
<dbReference type="EMBL" id="BBRZ01000042">
    <property type="protein sequence ID" value="GAM56994.1"/>
    <property type="molecule type" value="Genomic_DNA"/>
</dbReference>
<sequence length="58" mass="6207">MSMDQVVITLDRHGNTSAATVPTALDEAVRDGRIKRGQTLLLEAFGGGFTWGSALVKF</sequence>
<dbReference type="InterPro" id="IPR013747">
    <property type="entry name" value="ACP_syn_III_C"/>
</dbReference>
<reference evidence="8 9" key="1">
    <citation type="submission" date="2015-01" db="EMBL/GenBank/DDBJ databases">
        <title>Vibrio sp. C1 JCM 19231 whole genome shotgun sequence.</title>
        <authorList>
            <person name="Sawabe T."/>
            <person name="Meirelles P."/>
            <person name="Feng G."/>
            <person name="Sayaka M."/>
            <person name="Hattori M."/>
            <person name="Ohkuma M."/>
        </authorList>
    </citation>
    <scope>NUCLEOTIDE SEQUENCE [LARGE SCALE GENOMIC DNA]</scope>
    <source>
        <strain evidence="9">JCM 19231</strain>
    </source>
</reference>
<dbReference type="PANTHER" id="PTHR43091:SF1">
    <property type="entry name" value="BETA-KETOACYL-[ACYL-CARRIER-PROTEIN] SYNTHASE III, CHLOROPLASTIC"/>
    <property type="match status" value="1"/>
</dbReference>
<organism evidence="8 9">
    <name type="scientific">Vibrio ishigakensis</name>
    <dbReference type="NCBI Taxonomy" id="1481914"/>
    <lineage>
        <taxon>Bacteria</taxon>
        <taxon>Pseudomonadati</taxon>
        <taxon>Pseudomonadota</taxon>
        <taxon>Gammaproteobacteria</taxon>
        <taxon>Vibrionales</taxon>
        <taxon>Vibrionaceae</taxon>
        <taxon>Vibrio</taxon>
    </lineage>
</organism>
<keyword evidence="5" id="KW-0443">Lipid metabolism</keyword>
<dbReference type="EC" id="2.3.1.41" evidence="8"/>
<keyword evidence="3 8" id="KW-0808">Transferase</keyword>
<dbReference type="PANTHER" id="PTHR43091">
    <property type="entry name" value="3-OXOACYL-[ACYL-CARRIER-PROTEIN] SYNTHASE"/>
    <property type="match status" value="1"/>
</dbReference>
<evidence type="ECO:0000313" key="9">
    <source>
        <dbReference type="Proteomes" id="UP000031671"/>
    </source>
</evidence>
<dbReference type="Proteomes" id="UP000031671">
    <property type="component" value="Unassembled WGS sequence"/>
</dbReference>
<keyword evidence="2" id="KW-0444">Lipid biosynthesis</keyword>
<accession>A0A0B8P223</accession>
<dbReference type="InterPro" id="IPR016039">
    <property type="entry name" value="Thiolase-like"/>
</dbReference>
<name>A0A0B8P223_9VIBR</name>
<gene>
    <name evidence="8" type="ORF">JCM19231_1744</name>
</gene>